<feature type="compositionally biased region" description="Basic and acidic residues" evidence="2">
    <location>
        <begin position="171"/>
        <end position="180"/>
    </location>
</feature>
<dbReference type="VEuPathDB" id="TriTrypDB:TcIL3000_8_630"/>
<dbReference type="InterPro" id="IPR051242">
    <property type="entry name" value="WD-EF-hand_domain"/>
</dbReference>
<feature type="region of interest" description="Disordered" evidence="2">
    <location>
        <begin position="171"/>
        <end position="207"/>
    </location>
</feature>
<dbReference type="InterPro" id="IPR001680">
    <property type="entry name" value="WD40_rpt"/>
</dbReference>
<feature type="region of interest" description="Disordered" evidence="2">
    <location>
        <begin position="1100"/>
        <end position="1121"/>
    </location>
</feature>
<evidence type="ECO:0000313" key="3">
    <source>
        <dbReference type="EMBL" id="CCC91856.1"/>
    </source>
</evidence>
<feature type="compositionally biased region" description="Polar residues" evidence="2">
    <location>
        <begin position="2513"/>
        <end position="2526"/>
    </location>
</feature>
<feature type="compositionally biased region" description="Polar residues" evidence="2">
    <location>
        <begin position="2198"/>
        <end position="2211"/>
    </location>
</feature>
<feature type="compositionally biased region" description="Polar residues" evidence="2">
    <location>
        <begin position="2592"/>
        <end position="2605"/>
    </location>
</feature>
<feature type="compositionally biased region" description="Basic and acidic residues" evidence="2">
    <location>
        <begin position="1100"/>
        <end position="1111"/>
    </location>
</feature>
<feature type="region of interest" description="Disordered" evidence="2">
    <location>
        <begin position="78"/>
        <end position="104"/>
    </location>
</feature>
<sequence>MDTTGVDNGCASPTLVAPSTSPPSRLADAGWCGGGSNTDELTKSTANENDVEISGGEGLDNSAVHSHSVSIPFVSFQGIDTEHSPPQQREGSQSARTSVVSQKRQTGFSRITQQFFRSRGAYRNPATLSILDLVSTDLDELRVSFVAHNSILNHGDLNDLEKLSTHVEREMRYGEHDKGRPSSRGSVARASYCSNGTRSDSSNNNADIEGDSVWQDFAERSFAGDISCDNESLKSLLDLPSQTRLVLRIWLYDRFVRQKLLELRSKRKMHTNDNFTAVVARGFPNAGSKELMLHLRNAPQSQSIGELDLLDEIGTCLNETGNKFRSNLSAANVEDLMLPLPLFVYVISRALFRLYYIHRFPMNLRERKTTQPRTKTSNAGGASVQGNSSLSCLGESRTNSLSVMSSQFSPRSDSVQPSLQEALFLLEECRRVAMYAFEAIDTEQKGTFSWSFFTDSLTECMEERLRGLRDEDCEEGKERSDLAVFDDCVLEPFPSLLQRSGYVGDVANIRHNPSSVLVEGENDYAVCDSSYRGFIQRRLLVRPADMLLAHGLGSADAWDAERWDAVAGTGSPSQEVSVSGKRFLRYEDGRLSDGGAKQSLLFALHRMERKERGLEEEEGGCEQPQNRNRSITEQKNIPKKPTIEICIEVKDVGPNLPKTIITVSNDLVLRFFNVEQHLWVVPESLTMSLKETVCSIDWCAAAAAEDLPLKTFLFLGTRSGYVKKLDLQAILRKMVASQLSTSDTVTTGDVATWTVSDSMEKRLVQQQLIHAEAVTSICLTASDTLLSSSIDGTIVLSKASNMTLIRAFRLENDGGVRLAYITPVGNTIVTLSASNRVSLWGATHQGSRVDLYDPISPHYFPIVSFVVDESLEQLTTVDTSGHAKVWSLRTSLIKFSFYAVSQRCVDSLSAMNLGDNSSGANGFRLFDMDDACTKRVHPGNTKNLQMSALLQASLAKFGTTEKGKNLHPVRTVAYDAHTRRLFVSGARNCLVCVFICGSVAMKTHSAPPLYVSLCERSRWLVSVSPMDCRVWSFYNSKLISGFKVNKPEFVMARFAPTFESRADLQIDTQLSSAAMDLERYKLDECKRRLPTVDDIVRESVERASTGRRDQSRATVSLQQGGGPAREFFGALATVKDGAHSANRGAGGTSFGGGDKAAVESQADDDASAGRTVTHKVICAHTDAQGRFIFYALGTGDVRMHRTKSGQLVKTLLTMSPSTDLIYAAVLQCRHMYTAPRNQLDWGQTSSPREKGLRGTLINKSANYHDVAFVLQRLLREEYKLPLEKAKTSSVHREVVGMLTPRNSHELCVVYADGVVRFFPLLGSSVHAHRIIIPEFLVSKALSYLRLEKAMMKAASRRGLEAANKRRRSISQCETPETYRSVMVEADAVSFIAVSQTLNLICLVQVNGRVSLMDMSTPVGLAVQVFYVASEVAVVSFLGGYPCLVVGEVQGTIGFYLLKDAALLDMFDDFYKAVLLYRRQIKREASMDFTSIERLADAGVDSFEHDCSSSPRVWWFCVPGTPTALHFDPCCCALYVGTRQGFVTSYLVRRLIVAANLQPSGRGGKGSDAALHSPITTRSIQNRAEIDLCNVLLVLFDLTPDRVMKHIAKCRNELMLMKQRGRSLPHNSTATAYTNTKEDMNLWNSSPFRSDTISRCDSMSTTRSPAENCFGEVDTRHDKLRVSSMLQQWRPSLLWIYETCRSLFHSHVSSESYRDHHEPAFSLLNITTATLSDFLLAAAVLHYTLQLMITDQCVTFTSTGELTTECTGYGAPAGVTLTSQDIHRIRQSIVEEIRYQKQVSEGAKHTGRAADQSSTKCHIEEFVESDGTLRDAMDFNNSLTADWVELIFRRHAVNTVSSTPLSMLSTEGIIERARRERRQRAKLLLQHVEALNNMREEDIQGESTTMSSQCRALSINWNAFLEGAPPDWITEAIRRCRDGVNPDEDIFYTEEDNSVNCITTRRNGVLFVGSGDGSVSVWTPFACARLQEFSPCSSLDSGVQRIATFVKTQFAKQWNDAECLRQRNAYASGACKQKLHEAMMRSITLKYKMAVLKCSGKRYSEVTADGGTSRSRRRSQAHRGAALLAAATSNKSASVAGADVYNLINKPKDLLLAALQMDDDERISKNLLMEDLYFLPMQMSVLSELEDFDPKTYAAAVDICTSRLLKDVCCWDSIDCDNADSGGGGAPPDKVKPDADEAQAQTNPLPMLSQQNIKRQGEVEVAVDSDAVFHLSSHEKQILSFYAETKHRLETSKLMSQRGCASNNAAVSVTFAPLHIRTWRSSSNGDSSLTTPVPTNSSRLCTSASKETLPSYAHAGTVGRPGVIIVAVSDRRAKQLNPIFNLDLLQIMADAQWTDIRNALRKFVANSDGALRLESFQGVMRLLNTDSGKVGNKSGDAAQAAAQVPPLNIGTSSVMTRDGAVRGLNGAKGIASLVDPLITVVPGSLNEYVSVHDFNVEYRHSERTFTRRGSTRSCINAENASIGRQRSFFFTETSEPLNYGDCHPKLTSVPFSGRKSSNLSMKYSTNSDVRHQRGDGDHSEFSDGNGQPPAHVRWGFGNKRTSQRARLSRTGRSIFATSLTTPRRSLIKPQKSAPGSSGESSATDVRLGVSSTLPALFSTTSDFIRKPTPAQGRRVE</sequence>
<proteinExistence type="predicted"/>
<feature type="compositionally biased region" description="Polar residues" evidence="2">
    <location>
        <begin position="84"/>
        <end position="104"/>
    </location>
</feature>
<feature type="compositionally biased region" description="Polar residues" evidence="2">
    <location>
        <begin position="192"/>
        <end position="206"/>
    </location>
</feature>
<evidence type="ECO:0000256" key="1">
    <source>
        <dbReference type="ARBA" id="ARBA00022737"/>
    </source>
</evidence>
<dbReference type="InterPro" id="IPR015943">
    <property type="entry name" value="WD40/YVTN_repeat-like_dom_sf"/>
</dbReference>
<dbReference type="SMART" id="SM00320">
    <property type="entry name" value="WD40"/>
    <property type="match status" value="5"/>
</dbReference>
<organism evidence="3">
    <name type="scientific">Trypanosoma congolense (strain IL3000)</name>
    <dbReference type="NCBI Taxonomy" id="1068625"/>
    <lineage>
        <taxon>Eukaryota</taxon>
        <taxon>Discoba</taxon>
        <taxon>Euglenozoa</taxon>
        <taxon>Kinetoplastea</taxon>
        <taxon>Metakinetoplastina</taxon>
        <taxon>Trypanosomatida</taxon>
        <taxon>Trypanosomatidae</taxon>
        <taxon>Trypanosoma</taxon>
        <taxon>Nannomonas</taxon>
    </lineage>
</organism>
<dbReference type="InterPro" id="IPR036322">
    <property type="entry name" value="WD40_repeat_dom_sf"/>
</dbReference>
<protein>
    <submittedName>
        <fullName evidence="3">Uncharacterized protein TCIL3000_8_630</fullName>
    </submittedName>
</protein>
<dbReference type="PANTHER" id="PTHR44324:SF5">
    <property type="entry name" value="EF-HAND DOMAIN-CONTAINING PROTEIN"/>
    <property type="match status" value="1"/>
</dbReference>
<feature type="region of interest" description="Disordered" evidence="2">
    <location>
        <begin position="2180"/>
        <end position="2211"/>
    </location>
</feature>
<reference evidence="3" key="1">
    <citation type="journal article" date="2012" name="Proc. Natl. Acad. Sci. U.S.A.">
        <title>Antigenic diversity is generated by distinct evolutionary mechanisms in African trypanosome species.</title>
        <authorList>
            <person name="Jackson A.P."/>
            <person name="Berry A."/>
            <person name="Aslett M."/>
            <person name="Allison H.C."/>
            <person name="Burton P."/>
            <person name="Vavrova-Anderson J."/>
            <person name="Brown R."/>
            <person name="Browne H."/>
            <person name="Corton N."/>
            <person name="Hauser H."/>
            <person name="Gamble J."/>
            <person name="Gilderthorp R."/>
            <person name="Marcello L."/>
            <person name="McQuillan J."/>
            <person name="Otto T.D."/>
            <person name="Quail M.A."/>
            <person name="Sanders M.J."/>
            <person name="van Tonder A."/>
            <person name="Ginger M.L."/>
            <person name="Field M.C."/>
            <person name="Barry J.D."/>
            <person name="Hertz-Fowler C."/>
            <person name="Berriman M."/>
        </authorList>
    </citation>
    <scope>NUCLEOTIDE SEQUENCE</scope>
    <source>
        <strain evidence="3">IL3000</strain>
    </source>
</reference>
<feature type="region of interest" description="Disordered" evidence="2">
    <location>
        <begin position="1"/>
        <end position="43"/>
    </location>
</feature>
<dbReference type="EMBL" id="HE575321">
    <property type="protein sequence ID" value="CCC91856.1"/>
    <property type="molecule type" value="Genomic_DNA"/>
</dbReference>
<gene>
    <name evidence="3" type="ORF">TCIL3000_8_630</name>
</gene>
<evidence type="ECO:0000256" key="2">
    <source>
        <dbReference type="SAM" id="MobiDB-lite"/>
    </source>
</evidence>
<dbReference type="SUPFAM" id="SSF50978">
    <property type="entry name" value="WD40 repeat-like"/>
    <property type="match status" value="2"/>
</dbReference>
<name>G0UR45_TRYCI</name>
<feature type="region of interest" description="Disordered" evidence="2">
    <location>
        <begin position="613"/>
        <end position="634"/>
    </location>
</feature>
<accession>G0UR45</accession>
<feature type="compositionally biased region" description="Polar residues" evidence="2">
    <location>
        <begin position="623"/>
        <end position="634"/>
    </location>
</feature>
<dbReference type="Gene3D" id="2.130.10.10">
    <property type="entry name" value="YVTN repeat-like/Quinoprotein amine dehydrogenase"/>
    <property type="match status" value="1"/>
</dbReference>
<keyword evidence="1" id="KW-0677">Repeat</keyword>
<feature type="region of interest" description="Disordered" evidence="2">
    <location>
        <begin position="2509"/>
        <end position="2605"/>
    </location>
</feature>
<dbReference type="PANTHER" id="PTHR44324">
    <property type="entry name" value="WD40 REPEAT DOMAIN 95"/>
    <property type="match status" value="1"/>
</dbReference>
<feature type="compositionally biased region" description="Basic and acidic residues" evidence="2">
    <location>
        <begin position="2527"/>
        <end position="2540"/>
    </location>
</feature>